<protein>
    <submittedName>
        <fullName evidence="6">HlyD family efflux transporter periplasmic adaptor subunit</fullName>
    </submittedName>
</protein>
<dbReference type="InterPro" id="IPR058639">
    <property type="entry name" value="BSH_YknX-like"/>
</dbReference>
<dbReference type="RefSeq" id="WP_181751113.1">
    <property type="nucleotide sequence ID" value="NZ_JACEIQ010000004.1"/>
</dbReference>
<reference evidence="6 7" key="1">
    <citation type="submission" date="2020-07" db="EMBL/GenBank/DDBJ databases">
        <authorList>
            <person name="Feng H."/>
        </authorList>
    </citation>
    <scope>NUCLEOTIDE SEQUENCE [LARGE SCALE GENOMIC DNA]</scope>
    <source>
        <strain evidence="7">s-10</strain>
    </source>
</reference>
<evidence type="ECO:0000256" key="3">
    <source>
        <dbReference type="SAM" id="MobiDB-lite"/>
    </source>
</evidence>
<dbReference type="PANTHER" id="PTHR32347">
    <property type="entry name" value="EFFLUX SYSTEM COMPONENT YKNX-RELATED"/>
    <property type="match status" value="1"/>
</dbReference>
<sequence length="301" mass="32294">MKKWMISAVIIGIVAGGGTGWKIASLQAQPVKINTNTAPVMKRNIEAKVDGDGNIEVAESQKVVAEHSGAIEEILVKNGDTVKAGQDLIELENGYEIESPIDGEVTLNDNLNIYTSVQKGSNLGEVINYNKLEAIIKVDELDIQRVEAGQTVKIDQNGKEYSGKVSEIARKGVTENGVSTFDVTVRLMSTKGLIAGMSINASIITDTAQDTLTVPVEAVRKMNDKSFVMVQTGSKTSPAPRQVETGIHDEEYIEIKSGLSEGDQVVLPVAASSGTEKMQQRDMQRMGDGGMGGRIFIQGGR</sequence>
<dbReference type="InterPro" id="IPR011053">
    <property type="entry name" value="Single_hybrid_motif"/>
</dbReference>
<evidence type="ECO:0000313" key="6">
    <source>
        <dbReference type="EMBL" id="MBA4493872.1"/>
    </source>
</evidence>
<dbReference type="Pfam" id="PF25984">
    <property type="entry name" value="BSH_YknX"/>
    <property type="match status" value="1"/>
</dbReference>
<dbReference type="Gene3D" id="2.40.50.100">
    <property type="match status" value="1"/>
</dbReference>
<accession>A0A7W1WPV2</accession>
<dbReference type="PANTHER" id="PTHR32347:SF14">
    <property type="entry name" value="EFFLUX SYSTEM COMPONENT YKNX-RELATED"/>
    <property type="match status" value="1"/>
</dbReference>
<name>A0A7W1WPV2_9BACL</name>
<dbReference type="InterPro" id="IPR058649">
    <property type="entry name" value="CzcB_C"/>
</dbReference>
<evidence type="ECO:0000256" key="2">
    <source>
        <dbReference type="ARBA" id="ARBA00023054"/>
    </source>
</evidence>
<dbReference type="Pfam" id="PF25975">
    <property type="entry name" value="CzcB_C"/>
    <property type="match status" value="1"/>
</dbReference>
<dbReference type="Proteomes" id="UP000535491">
    <property type="component" value="Unassembled WGS sequence"/>
</dbReference>
<evidence type="ECO:0000256" key="1">
    <source>
        <dbReference type="ARBA" id="ARBA00004196"/>
    </source>
</evidence>
<dbReference type="Gene3D" id="2.40.30.170">
    <property type="match status" value="1"/>
</dbReference>
<dbReference type="EMBL" id="JACEIQ010000004">
    <property type="protein sequence ID" value="MBA4493872.1"/>
    <property type="molecule type" value="Genomic_DNA"/>
</dbReference>
<dbReference type="InterPro" id="IPR050465">
    <property type="entry name" value="UPF0194_transport"/>
</dbReference>
<keyword evidence="7" id="KW-1185">Reference proteome</keyword>
<dbReference type="AlphaFoldDB" id="A0A7W1WPV2"/>
<feature type="domain" description="CzcB-like C-terminal circularly permuted SH3-like" evidence="4">
    <location>
        <begin position="212"/>
        <end position="266"/>
    </location>
</feature>
<feature type="region of interest" description="Disordered" evidence="3">
    <location>
        <begin position="273"/>
        <end position="292"/>
    </location>
</feature>
<dbReference type="GO" id="GO:0030313">
    <property type="term" value="C:cell envelope"/>
    <property type="evidence" value="ECO:0007669"/>
    <property type="project" value="UniProtKB-SubCell"/>
</dbReference>
<comment type="caution">
    <text evidence="6">The sequence shown here is derived from an EMBL/GenBank/DDBJ whole genome shotgun (WGS) entry which is preliminary data.</text>
</comment>
<feature type="domain" description="YknX-like barrel-sandwich hybrid" evidence="5">
    <location>
        <begin position="67"/>
        <end position="106"/>
    </location>
</feature>
<proteinExistence type="predicted"/>
<evidence type="ECO:0000259" key="5">
    <source>
        <dbReference type="Pfam" id="PF25984"/>
    </source>
</evidence>
<keyword evidence="2" id="KW-0175">Coiled coil</keyword>
<gene>
    <name evidence="6" type="ORF">H1191_06075</name>
</gene>
<dbReference type="Gene3D" id="2.40.420.20">
    <property type="match status" value="1"/>
</dbReference>
<dbReference type="SUPFAM" id="SSF51230">
    <property type="entry name" value="Single hybrid motif"/>
    <property type="match status" value="1"/>
</dbReference>
<organism evidence="6 7">
    <name type="scientific">Paenactinomyces guangxiensis</name>
    <dbReference type="NCBI Taxonomy" id="1490290"/>
    <lineage>
        <taxon>Bacteria</taxon>
        <taxon>Bacillati</taxon>
        <taxon>Bacillota</taxon>
        <taxon>Bacilli</taxon>
        <taxon>Bacillales</taxon>
        <taxon>Thermoactinomycetaceae</taxon>
        <taxon>Paenactinomyces</taxon>
    </lineage>
</organism>
<evidence type="ECO:0000313" key="7">
    <source>
        <dbReference type="Proteomes" id="UP000535491"/>
    </source>
</evidence>
<comment type="subcellular location">
    <subcellularLocation>
        <location evidence="1">Cell envelope</location>
    </subcellularLocation>
</comment>
<evidence type="ECO:0000259" key="4">
    <source>
        <dbReference type="Pfam" id="PF25975"/>
    </source>
</evidence>